<dbReference type="InterPro" id="IPR025975">
    <property type="entry name" value="Polysacc_lyase"/>
</dbReference>
<dbReference type="Proteomes" id="UP000829685">
    <property type="component" value="Unassembled WGS sequence"/>
</dbReference>
<sequence length="256" mass="28996">MLPSIFYYLFAALGVSTVQAKQSFSNTGTKSGWNDFTHDHLGKVEEVKDVFYKGPTALRMTQIHDDEWNGRYHSEAVKKAVYKKGDTGFYGFAFQLPKNWEFTKDVGFNLAQFITDFSDLGCGEKGMPSTMIAIEEDQLSARVKYGSVCPTSAQKTTKWSKLATVKPGVWHTVVIQASWKSDDSGFFRMWFDGKQVRNEEGIKTTVSDGRAFDFRVGLYANHWFDHGYSGNQPTRQVYYDQIAIGSTMDDADPSKW</sequence>
<protein>
    <recommendedName>
        <fullName evidence="4">Polysaccharide lyase</fullName>
    </recommendedName>
</protein>
<comment type="caution">
    <text evidence="2">The sequence shown here is derived from an EMBL/GenBank/DDBJ whole genome shotgun (WGS) entry which is preliminary data.</text>
</comment>
<evidence type="ECO:0008006" key="4">
    <source>
        <dbReference type="Google" id="ProtNLM"/>
    </source>
</evidence>
<name>A0A9P9WJW9_9PEZI</name>
<evidence type="ECO:0000313" key="2">
    <source>
        <dbReference type="EMBL" id="KAI1867077.1"/>
    </source>
</evidence>
<feature type="signal peptide" evidence="1">
    <location>
        <begin position="1"/>
        <end position="20"/>
    </location>
</feature>
<accession>A0A9P9WJW9</accession>
<keyword evidence="3" id="KW-1185">Reference proteome</keyword>
<evidence type="ECO:0000313" key="3">
    <source>
        <dbReference type="Proteomes" id="UP000829685"/>
    </source>
</evidence>
<dbReference type="AlphaFoldDB" id="A0A9P9WJW9"/>
<proteinExistence type="predicted"/>
<dbReference type="Pfam" id="PF14099">
    <property type="entry name" value="Polysacc_lyase"/>
    <property type="match status" value="1"/>
</dbReference>
<evidence type="ECO:0000256" key="1">
    <source>
        <dbReference type="SAM" id="SignalP"/>
    </source>
</evidence>
<keyword evidence="1" id="KW-0732">Signal</keyword>
<dbReference type="EMBL" id="JAFIMR010000019">
    <property type="protein sequence ID" value="KAI1867077.1"/>
    <property type="molecule type" value="Genomic_DNA"/>
</dbReference>
<organism evidence="2 3">
    <name type="scientific">Neoarthrinium moseri</name>
    <dbReference type="NCBI Taxonomy" id="1658444"/>
    <lineage>
        <taxon>Eukaryota</taxon>
        <taxon>Fungi</taxon>
        <taxon>Dikarya</taxon>
        <taxon>Ascomycota</taxon>
        <taxon>Pezizomycotina</taxon>
        <taxon>Sordariomycetes</taxon>
        <taxon>Xylariomycetidae</taxon>
        <taxon>Amphisphaeriales</taxon>
        <taxon>Apiosporaceae</taxon>
        <taxon>Neoarthrinium</taxon>
    </lineage>
</organism>
<reference evidence="2" key="1">
    <citation type="submission" date="2021-03" db="EMBL/GenBank/DDBJ databases">
        <title>Revisited historic fungal species revealed as producer of novel bioactive compounds through whole genome sequencing and comparative genomics.</title>
        <authorList>
            <person name="Vignolle G.A."/>
            <person name="Hochenegger N."/>
            <person name="Mach R.L."/>
            <person name="Mach-Aigner A.R."/>
            <person name="Javad Rahimi M."/>
            <person name="Salim K.A."/>
            <person name="Chan C.M."/>
            <person name="Lim L.B.L."/>
            <person name="Cai F."/>
            <person name="Druzhinina I.S."/>
            <person name="U'Ren J.M."/>
            <person name="Derntl C."/>
        </authorList>
    </citation>
    <scope>NUCLEOTIDE SEQUENCE</scope>
    <source>
        <strain evidence="2">TUCIM 5799</strain>
    </source>
</reference>
<feature type="chain" id="PRO_5040497991" description="Polysaccharide lyase" evidence="1">
    <location>
        <begin position="21"/>
        <end position="256"/>
    </location>
</feature>
<gene>
    <name evidence="2" type="ORF">JX265_007653</name>
</gene>
<dbReference type="Gene3D" id="2.60.120.200">
    <property type="match status" value="1"/>
</dbReference>